<organism evidence="2 3">
    <name type="scientific">Apiospora rasikravindrae</name>
    <dbReference type="NCBI Taxonomy" id="990691"/>
    <lineage>
        <taxon>Eukaryota</taxon>
        <taxon>Fungi</taxon>
        <taxon>Dikarya</taxon>
        <taxon>Ascomycota</taxon>
        <taxon>Pezizomycotina</taxon>
        <taxon>Sordariomycetes</taxon>
        <taxon>Xylariomycetidae</taxon>
        <taxon>Amphisphaeriales</taxon>
        <taxon>Apiosporaceae</taxon>
        <taxon>Apiospora</taxon>
    </lineage>
</organism>
<proteinExistence type="predicted"/>
<sequence>MGFRILDTVRKHPLTVRHVGRQLFWTVPAAYGYYTLYTQARASYHDGFIAIARQIATDGREHYREYRAEQQQQKKKKSDGSCCKSNEEVKPM</sequence>
<dbReference type="EMBL" id="JAQQWK010000011">
    <property type="protein sequence ID" value="KAK8024421.1"/>
    <property type="molecule type" value="Genomic_DNA"/>
</dbReference>
<evidence type="ECO:0000313" key="2">
    <source>
        <dbReference type="EMBL" id="KAK8024421.1"/>
    </source>
</evidence>
<protein>
    <submittedName>
        <fullName evidence="2">Uncharacterized protein</fullName>
    </submittedName>
</protein>
<accession>A0ABR1S2N7</accession>
<evidence type="ECO:0000256" key="1">
    <source>
        <dbReference type="SAM" id="MobiDB-lite"/>
    </source>
</evidence>
<gene>
    <name evidence="2" type="ORF">PG993_012487</name>
</gene>
<reference evidence="2 3" key="1">
    <citation type="submission" date="2023-01" db="EMBL/GenBank/DDBJ databases">
        <title>Analysis of 21 Apiospora genomes using comparative genomics revels a genus with tremendous synthesis potential of carbohydrate active enzymes and secondary metabolites.</title>
        <authorList>
            <person name="Sorensen T."/>
        </authorList>
    </citation>
    <scope>NUCLEOTIDE SEQUENCE [LARGE SCALE GENOMIC DNA]</scope>
    <source>
        <strain evidence="2 3">CBS 33761</strain>
    </source>
</reference>
<feature type="region of interest" description="Disordered" evidence="1">
    <location>
        <begin position="65"/>
        <end position="92"/>
    </location>
</feature>
<evidence type="ECO:0000313" key="3">
    <source>
        <dbReference type="Proteomes" id="UP001444661"/>
    </source>
</evidence>
<dbReference type="Proteomes" id="UP001444661">
    <property type="component" value="Unassembled WGS sequence"/>
</dbReference>
<comment type="caution">
    <text evidence="2">The sequence shown here is derived from an EMBL/GenBank/DDBJ whole genome shotgun (WGS) entry which is preliminary data.</text>
</comment>
<keyword evidence="3" id="KW-1185">Reference proteome</keyword>
<name>A0ABR1S2N7_9PEZI</name>